<name>A0A9Y1BKB9_9ARCH</name>
<dbReference type="GO" id="GO:0005975">
    <property type="term" value="P:carbohydrate metabolic process"/>
    <property type="evidence" value="ECO:0007669"/>
    <property type="project" value="InterPro"/>
</dbReference>
<dbReference type="Pfam" id="PF00408">
    <property type="entry name" value="PGM_PMM_IV"/>
    <property type="match status" value="1"/>
</dbReference>
<feature type="domain" description="Alpha-D-phosphohexomutase C-terminal" evidence="8">
    <location>
        <begin position="408"/>
        <end position="444"/>
    </location>
</feature>
<comment type="cofactor">
    <cofactor evidence="1">
        <name>Mg(2+)</name>
        <dbReference type="ChEBI" id="CHEBI:18420"/>
    </cofactor>
</comment>
<dbReference type="SUPFAM" id="SSF53738">
    <property type="entry name" value="Phosphoglucomutase, first 3 domains"/>
    <property type="match status" value="3"/>
</dbReference>
<dbReference type="SUPFAM" id="SSF55957">
    <property type="entry name" value="Phosphoglucomutase, C-terminal domain"/>
    <property type="match status" value="1"/>
</dbReference>
<dbReference type="PANTHER" id="PTHR43771:SF1">
    <property type="entry name" value="PHOSPHOMANNOMUTASE"/>
    <property type="match status" value="1"/>
</dbReference>
<evidence type="ECO:0000259" key="10">
    <source>
        <dbReference type="Pfam" id="PF02879"/>
    </source>
</evidence>
<dbReference type="InterPro" id="IPR016055">
    <property type="entry name" value="A-D-PHexomutase_a/b/a-I/II/III"/>
</dbReference>
<protein>
    <recommendedName>
        <fullName evidence="12">Phosphoglucosamine mutase</fullName>
    </recommendedName>
</protein>
<keyword evidence="3" id="KW-0597">Phosphoprotein</keyword>
<dbReference type="InterPro" id="IPR005843">
    <property type="entry name" value="A-D-PHexomutase_C"/>
</dbReference>
<dbReference type="PROSITE" id="PS00710">
    <property type="entry name" value="PGM_PMM"/>
    <property type="match status" value="1"/>
</dbReference>
<dbReference type="PRINTS" id="PR00509">
    <property type="entry name" value="PGMPMM"/>
</dbReference>
<proteinExistence type="inferred from homology"/>
<dbReference type="Proteomes" id="UP001201020">
    <property type="component" value="Chromosome"/>
</dbReference>
<dbReference type="InterPro" id="IPR016066">
    <property type="entry name" value="A-D-PHexomutase_CS"/>
</dbReference>
<dbReference type="PANTHER" id="PTHR43771">
    <property type="entry name" value="PHOSPHOMANNOMUTASE"/>
    <property type="match status" value="1"/>
</dbReference>
<gene>
    <name evidence="11" type="ORF">K9W45_08240</name>
</gene>
<evidence type="ECO:0000256" key="7">
    <source>
        <dbReference type="RuleBase" id="RU004326"/>
    </source>
</evidence>
<evidence type="ECO:0000256" key="5">
    <source>
        <dbReference type="ARBA" id="ARBA00022842"/>
    </source>
</evidence>
<feature type="domain" description="Alpha-D-phosphohexomutase alpha/beta/alpha" evidence="9">
    <location>
        <begin position="6"/>
        <end position="130"/>
    </location>
</feature>
<evidence type="ECO:0000259" key="9">
    <source>
        <dbReference type="Pfam" id="PF02878"/>
    </source>
</evidence>
<evidence type="ECO:0000313" key="11">
    <source>
        <dbReference type="EMBL" id="UJG39844.1"/>
    </source>
</evidence>
<keyword evidence="6" id="KW-0413">Isomerase</keyword>
<evidence type="ECO:0000256" key="6">
    <source>
        <dbReference type="ARBA" id="ARBA00023235"/>
    </source>
</evidence>
<comment type="similarity">
    <text evidence="2 7">Belongs to the phosphohexose mutase family.</text>
</comment>
<evidence type="ECO:0000256" key="3">
    <source>
        <dbReference type="ARBA" id="ARBA00022553"/>
    </source>
</evidence>
<evidence type="ECO:0000256" key="4">
    <source>
        <dbReference type="ARBA" id="ARBA00022723"/>
    </source>
</evidence>
<sequence>MNSPTKLFGTAGIRGLFGKKVTAGLIIKLSQAVVKMFPNEGIIVGHDARTSSESLAQYALATISINGAQVFDVGLCTFPVIAFMSQKPEHKIGIYITASHNPPEYNGIKLLYNGREFTEKEQNKLEKEIALFKSILHSNWNEIKKQRKIVDANSQYFNAIIQKTNFKADNRTLIVDCANGPMSLLSPKIFSALGFNVITINSSIDGSFPGRLAEPSRENLSVLINLCKEKGVIGIAHDGDGDRVSFIDEQGNFIELSRVNALLAQLSLTTKKDGIVVLSIDSSTCIDNSLNAYPVKVVRAPLGDLHTKVLELINNGEQVVFAAEPWKPIFPLEWGLWIDGLFGAVVILKELVEKNCSLHTRIKTIPSFFSERRSYLVSEENADLIFNSLKNQLTTICASYKKNVLDFDGLRFDFEDGTWILIRKSGTEPKIRIYFEAPTKEQFKWISNIVEKLEKLIE</sequence>
<dbReference type="GO" id="GO:0016868">
    <property type="term" value="F:intramolecular phosphotransferase activity"/>
    <property type="evidence" value="ECO:0007669"/>
    <property type="project" value="InterPro"/>
</dbReference>
<dbReference type="InterPro" id="IPR005841">
    <property type="entry name" value="Alpha-D-phosphohexomutase_SF"/>
</dbReference>
<feature type="domain" description="Alpha-D-phosphohexomutase alpha/beta/alpha" evidence="10">
    <location>
        <begin position="155"/>
        <end position="251"/>
    </location>
</feature>
<dbReference type="Gene3D" id="3.40.120.10">
    <property type="entry name" value="Alpha-D-Glucose-1,6-Bisphosphate, subunit A, domain 3"/>
    <property type="match status" value="3"/>
</dbReference>
<dbReference type="Gene3D" id="3.30.310.50">
    <property type="entry name" value="Alpha-D-phosphohexomutase, C-terminal domain"/>
    <property type="match status" value="1"/>
</dbReference>
<dbReference type="Pfam" id="PF02879">
    <property type="entry name" value="PGM_PMM_II"/>
    <property type="match status" value="1"/>
</dbReference>
<evidence type="ECO:0000256" key="1">
    <source>
        <dbReference type="ARBA" id="ARBA00001946"/>
    </source>
</evidence>
<evidence type="ECO:0000259" key="8">
    <source>
        <dbReference type="Pfam" id="PF00408"/>
    </source>
</evidence>
<dbReference type="GO" id="GO:0000287">
    <property type="term" value="F:magnesium ion binding"/>
    <property type="evidence" value="ECO:0007669"/>
    <property type="project" value="InterPro"/>
</dbReference>
<dbReference type="Pfam" id="PF02878">
    <property type="entry name" value="PGM_PMM_I"/>
    <property type="match status" value="1"/>
</dbReference>
<accession>A0A9Y1BKB9</accession>
<keyword evidence="4 7" id="KW-0479">Metal-binding</keyword>
<reference evidence="11" key="1">
    <citation type="journal article" date="2022" name="Nat. Microbiol.">
        <title>Unique mobile elements and scalable gene flow at the prokaryote-eukaryote boundary revealed by circularized Asgard archaea genomes.</title>
        <authorList>
            <person name="Wu F."/>
            <person name="Speth D.R."/>
            <person name="Philosof A."/>
            <person name="Cremiere A."/>
            <person name="Narayanan A."/>
            <person name="Barco R.A."/>
            <person name="Connon S.A."/>
            <person name="Amend J.P."/>
            <person name="Antoshechkin I.A."/>
            <person name="Orphan V.J."/>
        </authorList>
    </citation>
    <scope>NUCLEOTIDE SEQUENCE</scope>
    <source>
        <strain evidence="11">PM71</strain>
    </source>
</reference>
<organism evidence="11">
    <name type="scientific">Candidatus Heimdallarchaeum aukensis</name>
    <dbReference type="NCBI Taxonomy" id="2876573"/>
    <lineage>
        <taxon>Archaea</taxon>
        <taxon>Promethearchaeati</taxon>
        <taxon>Candidatus Heimdallarchaeota</taxon>
        <taxon>Candidatus Heimdallarchaeia (ex Rinke et al. 2021) (nom. nud.)</taxon>
        <taxon>Candidatus Heimdallarchaeales</taxon>
        <taxon>Candidatus Heimdallarchaeaceae</taxon>
        <taxon>Candidatus Heimdallarchaeum</taxon>
    </lineage>
</organism>
<evidence type="ECO:0000256" key="2">
    <source>
        <dbReference type="ARBA" id="ARBA00010231"/>
    </source>
</evidence>
<keyword evidence="5 7" id="KW-0460">Magnesium</keyword>
<dbReference type="EMBL" id="CP084166">
    <property type="protein sequence ID" value="UJG39844.1"/>
    <property type="molecule type" value="Genomic_DNA"/>
</dbReference>
<dbReference type="InterPro" id="IPR005844">
    <property type="entry name" value="A-D-PHexomutase_a/b/a-I"/>
</dbReference>
<dbReference type="InterPro" id="IPR005845">
    <property type="entry name" value="A-D-PHexomutase_a/b/a-II"/>
</dbReference>
<evidence type="ECO:0008006" key="12">
    <source>
        <dbReference type="Google" id="ProtNLM"/>
    </source>
</evidence>
<dbReference type="InterPro" id="IPR036900">
    <property type="entry name" value="A-D-PHexomutase_C_sf"/>
</dbReference>
<dbReference type="AlphaFoldDB" id="A0A9Y1BKB9"/>